<evidence type="ECO:0000259" key="1">
    <source>
        <dbReference type="PROSITE" id="PS50144"/>
    </source>
</evidence>
<dbReference type="SMART" id="SM00061">
    <property type="entry name" value="MATH"/>
    <property type="match status" value="1"/>
</dbReference>
<reference evidence="3" key="1">
    <citation type="submission" date="2016-11" db="UniProtKB">
        <authorList>
            <consortium name="WormBaseParasite"/>
        </authorList>
    </citation>
    <scope>IDENTIFICATION</scope>
</reference>
<dbReference type="Gene3D" id="2.60.210.10">
    <property type="entry name" value="Apoptosis, Tumor Necrosis Factor Receptor Associated Protein 2, Chain A"/>
    <property type="match status" value="1"/>
</dbReference>
<dbReference type="InterPro" id="IPR002083">
    <property type="entry name" value="MATH/TRAF_dom"/>
</dbReference>
<evidence type="ECO:0000313" key="3">
    <source>
        <dbReference type="WBParaSite" id="Csp11.Scaffold517.g2723.t1"/>
    </source>
</evidence>
<protein>
    <submittedName>
        <fullName evidence="3">MATH domain-containing protein</fullName>
    </submittedName>
</protein>
<dbReference type="PROSITE" id="PS50144">
    <property type="entry name" value="MATH"/>
    <property type="match status" value="1"/>
</dbReference>
<dbReference type="PANTHER" id="PTHR46308">
    <property type="entry name" value="MATH (MEPRIN-ASSOCIATED TRAF HOMOLOGY) DOMAIN CONTAINING"/>
    <property type="match status" value="1"/>
</dbReference>
<proteinExistence type="predicted"/>
<dbReference type="Pfam" id="PF00917">
    <property type="entry name" value="MATH"/>
    <property type="match status" value="1"/>
</dbReference>
<dbReference type="CDD" id="cd00121">
    <property type="entry name" value="MATH"/>
    <property type="match status" value="1"/>
</dbReference>
<dbReference type="AlphaFoldDB" id="A0A1I7T5Y7"/>
<dbReference type="eggNOG" id="ENOG502TK4I">
    <property type="taxonomic scope" value="Eukaryota"/>
</dbReference>
<sequence>MDWKDEFRQKLADAGVEMFQNSSSSHGDIQSMKNELERLKERAKLKQAINQQPPMEFTLKYTFTDVSKIGDGDYKESPMEYHFGIPWCIHIDHRNDHLGVYLQCKKHQPDTPWSIKCSYQMEIVHPSGRHNSKQTEYVYQEKTGWGWPEFLKWEEMKKEYLVDDQLTVVAHVTIQKIIEI</sequence>
<dbReference type="InterPro" id="IPR008974">
    <property type="entry name" value="TRAF-like"/>
</dbReference>
<dbReference type="PANTHER" id="PTHR46308:SF1">
    <property type="entry name" value="MATH DOMAIN-CONTAINING PROTEIN"/>
    <property type="match status" value="1"/>
</dbReference>
<organism evidence="2 3">
    <name type="scientific">Caenorhabditis tropicalis</name>
    <dbReference type="NCBI Taxonomy" id="1561998"/>
    <lineage>
        <taxon>Eukaryota</taxon>
        <taxon>Metazoa</taxon>
        <taxon>Ecdysozoa</taxon>
        <taxon>Nematoda</taxon>
        <taxon>Chromadorea</taxon>
        <taxon>Rhabditida</taxon>
        <taxon>Rhabditina</taxon>
        <taxon>Rhabditomorpha</taxon>
        <taxon>Rhabditoidea</taxon>
        <taxon>Rhabditidae</taxon>
        <taxon>Peloderinae</taxon>
        <taxon>Caenorhabditis</taxon>
    </lineage>
</organism>
<feature type="domain" description="MATH" evidence="1">
    <location>
        <begin position="56"/>
        <end position="172"/>
    </location>
</feature>
<accession>A0A1I7T5Y7</accession>
<dbReference type="SUPFAM" id="SSF49599">
    <property type="entry name" value="TRAF domain-like"/>
    <property type="match status" value="1"/>
</dbReference>
<evidence type="ECO:0000313" key="2">
    <source>
        <dbReference type="Proteomes" id="UP000095282"/>
    </source>
</evidence>
<dbReference type="Proteomes" id="UP000095282">
    <property type="component" value="Unplaced"/>
</dbReference>
<dbReference type="WBParaSite" id="Csp11.Scaffold517.g2723.t1">
    <property type="protein sequence ID" value="Csp11.Scaffold517.g2723.t1"/>
    <property type="gene ID" value="Csp11.Scaffold517.g2723"/>
</dbReference>
<name>A0A1I7T5Y7_9PELO</name>
<keyword evidence="2" id="KW-1185">Reference proteome</keyword>